<evidence type="ECO:0000313" key="2">
    <source>
        <dbReference type="Proteomes" id="UP000808349"/>
    </source>
</evidence>
<evidence type="ECO:0000313" key="1">
    <source>
        <dbReference type="EMBL" id="MBK9716452.1"/>
    </source>
</evidence>
<dbReference type="Proteomes" id="UP000808349">
    <property type="component" value="Unassembled WGS sequence"/>
</dbReference>
<comment type="caution">
    <text evidence="1">The sequence shown here is derived from an EMBL/GenBank/DDBJ whole genome shotgun (WGS) entry which is preliminary data.</text>
</comment>
<organism evidence="1 2">
    <name type="scientific">Candidatus Defluviibacterium haderslevense</name>
    <dbReference type="NCBI Taxonomy" id="2981993"/>
    <lineage>
        <taxon>Bacteria</taxon>
        <taxon>Pseudomonadati</taxon>
        <taxon>Bacteroidota</taxon>
        <taxon>Saprospiria</taxon>
        <taxon>Saprospirales</taxon>
        <taxon>Saprospiraceae</taxon>
        <taxon>Candidatus Defluviibacterium</taxon>
    </lineage>
</organism>
<dbReference type="EMBL" id="JADKFW010000004">
    <property type="protein sequence ID" value="MBK9716452.1"/>
    <property type="molecule type" value="Genomic_DNA"/>
</dbReference>
<proteinExistence type="predicted"/>
<reference evidence="1 2" key="1">
    <citation type="submission" date="2020-10" db="EMBL/GenBank/DDBJ databases">
        <title>Connecting structure to function with the recovery of over 1000 high-quality activated sludge metagenome-assembled genomes encoding full-length rRNA genes using long-read sequencing.</title>
        <authorList>
            <person name="Singleton C.M."/>
            <person name="Petriglieri F."/>
            <person name="Kristensen J.M."/>
            <person name="Kirkegaard R.H."/>
            <person name="Michaelsen T.Y."/>
            <person name="Andersen M.H."/>
            <person name="Karst S.M."/>
            <person name="Dueholm M.S."/>
            <person name="Nielsen P.H."/>
            <person name="Albertsen M."/>
        </authorList>
    </citation>
    <scope>NUCLEOTIDE SEQUENCE [LARGE SCALE GENOMIC DNA]</scope>
    <source>
        <strain evidence="1">Ribe_18-Q3-R11-54_BAT3C.373</strain>
    </source>
</reference>
<gene>
    <name evidence="1" type="ORF">IPO85_02810</name>
</gene>
<sequence length="128" mass="14962">MLNPSIEKFLQLEDDLRRYRKALNAALDIMLEEDVSLYPIFILHQQELSMGVPVIEGNGNNGIWSVHASSLEEFVMKNIIQNDKVLDFQKVYKDHNHHFCLFVLSELGAQFIFYPRIEEIYQEYGALN</sequence>
<name>A0A9D7S786_9BACT</name>
<dbReference type="AlphaFoldDB" id="A0A9D7S786"/>
<protein>
    <submittedName>
        <fullName evidence="1">Uncharacterized protein</fullName>
    </submittedName>
</protein>
<accession>A0A9D7S786</accession>